<dbReference type="AlphaFoldDB" id="A0A836FJX1"/>
<feature type="signal peptide" evidence="2">
    <location>
        <begin position="1"/>
        <end position="19"/>
    </location>
</feature>
<keyword evidence="1" id="KW-0472">Membrane</keyword>
<organism evidence="3 4">
    <name type="scientific">Leishmania martiniquensis</name>
    <dbReference type="NCBI Taxonomy" id="1580590"/>
    <lineage>
        <taxon>Eukaryota</taxon>
        <taxon>Discoba</taxon>
        <taxon>Euglenozoa</taxon>
        <taxon>Kinetoplastea</taxon>
        <taxon>Metakinetoplastina</taxon>
        <taxon>Trypanosomatida</taxon>
        <taxon>Trypanosomatidae</taxon>
        <taxon>Leishmaniinae</taxon>
        <taxon>Leishmania</taxon>
    </lineage>
</organism>
<dbReference type="OrthoDB" id="273175at2759"/>
<dbReference type="GeneID" id="92510276"/>
<feature type="transmembrane region" description="Helical" evidence="1">
    <location>
        <begin position="511"/>
        <end position="534"/>
    </location>
</feature>
<evidence type="ECO:0008006" key="5">
    <source>
        <dbReference type="Google" id="ProtNLM"/>
    </source>
</evidence>
<dbReference type="Proteomes" id="UP000673552">
    <property type="component" value="Chromosome 36"/>
</dbReference>
<feature type="chain" id="PRO_5032915849" description="Transmembrane protein" evidence="2">
    <location>
        <begin position="20"/>
        <end position="554"/>
    </location>
</feature>
<evidence type="ECO:0000313" key="3">
    <source>
        <dbReference type="EMBL" id="KAG5463932.1"/>
    </source>
</evidence>
<keyword evidence="2" id="KW-0732">Signal</keyword>
<evidence type="ECO:0000256" key="1">
    <source>
        <dbReference type="SAM" id="Phobius"/>
    </source>
</evidence>
<accession>A0A836FJX1</accession>
<evidence type="ECO:0000313" key="4">
    <source>
        <dbReference type="Proteomes" id="UP000673552"/>
    </source>
</evidence>
<dbReference type="KEGG" id="lmat:92510276"/>
<reference evidence="3 4" key="1">
    <citation type="submission" date="2021-03" db="EMBL/GenBank/DDBJ databases">
        <title>Leishmania (Mundinia) martiniquensis Genome sequencing and assembly.</title>
        <authorList>
            <person name="Almutairi H."/>
            <person name="Gatherer D."/>
        </authorList>
    </citation>
    <scope>NUCLEOTIDE SEQUENCE [LARGE SCALE GENOMIC DNA]</scope>
    <source>
        <strain evidence="3">LSCM1</strain>
    </source>
</reference>
<dbReference type="EMBL" id="JAFEUZ010000036">
    <property type="protein sequence ID" value="KAG5463932.1"/>
    <property type="molecule type" value="Genomic_DNA"/>
</dbReference>
<comment type="caution">
    <text evidence="3">The sequence shown here is derived from an EMBL/GenBank/DDBJ whole genome shotgun (WGS) entry which is preliminary data.</text>
</comment>
<protein>
    <recommendedName>
        <fullName evidence="5">Transmembrane protein</fullName>
    </recommendedName>
</protein>
<evidence type="ECO:0000256" key="2">
    <source>
        <dbReference type="SAM" id="SignalP"/>
    </source>
</evidence>
<proteinExistence type="predicted"/>
<sequence>MSLMGMMLRLACMALIVAAFGLLSSEASGTAPSHENRALMVTIENGVLPEAKALAQLRHRLGEWAYNFNPGEEASFFEAEDAASLQWEQRKAELARLQSYREKQRLDNYAAGSDEMNASAKGNTQGRGQATLAIADYFSERNVQRRQKARLKKQSLYNLSDVNGVTDARIAVEGEIAALLQRVQLAGASDTANDQQFLGLVERHFSHTIVNRSALEAATPLPSLQLALLRVPLVLDAEVLPFMERELGYLQDLWKLRRAEETALATSSGNAESHLRFLLSVVEESRAVSAKVAALAEPLADATVRWAISTLTATREAIVTNDESTEAKRAELKRLLKQQSGLRRMKPLLEKYNKEYLDSMRRGQLLSAEATLFALSLIAKQRFGDDVSGVLEVVPTLSITAPLTGLLEKEWRVHVLAPYGMCALVTAAFAWLCEELKERCLSRVRASRLCPPTFSARGVIGSPSSRRRQVFIFVSLLELIVPPILPVVMLMRQLRGARPLMLGLLAAMRPGQCAMCLACVAVLMGINHLVTLVVQRVFQAMDPSVYRRHLAKKK</sequence>
<feature type="transmembrane region" description="Helical" evidence="1">
    <location>
        <begin position="470"/>
        <end position="491"/>
    </location>
</feature>
<feature type="transmembrane region" description="Helical" evidence="1">
    <location>
        <begin position="416"/>
        <end position="433"/>
    </location>
</feature>
<name>A0A836FJX1_9TRYP</name>
<dbReference type="RefSeq" id="XP_067173869.1">
    <property type="nucleotide sequence ID" value="XM_067317764.1"/>
</dbReference>
<gene>
    <name evidence="3" type="ORF">LSCM1_00105</name>
</gene>
<keyword evidence="1" id="KW-0812">Transmembrane</keyword>
<keyword evidence="4" id="KW-1185">Reference proteome</keyword>
<keyword evidence="1" id="KW-1133">Transmembrane helix</keyword>